<name>A0A1X7SHD8_AMPQE</name>
<organism evidence="1">
    <name type="scientific">Amphimedon queenslandica</name>
    <name type="common">Sponge</name>
    <dbReference type="NCBI Taxonomy" id="400682"/>
    <lineage>
        <taxon>Eukaryota</taxon>
        <taxon>Metazoa</taxon>
        <taxon>Porifera</taxon>
        <taxon>Demospongiae</taxon>
        <taxon>Heteroscleromorpha</taxon>
        <taxon>Haplosclerida</taxon>
        <taxon>Niphatidae</taxon>
        <taxon>Amphimedon</taxon>
    </lineage>
</organism>
<sequence>MADLAVLKRTRGGHRAIATRRKFDEQILPLVDPGVLDKEIEDSERIKDELFLAMSTVDCALSTLPPPTPVSTSRLSPVRPPVVSAKLPKLMLKSFNGSLLGNH</sequence>
<accession>A0A1X7SHD8</accession>
<dbReference type="EnsemblMetazoa" id="Aqu2.1.01464_001">
    <property type="protein sequence ID" value="Aqu2.1.01464_001"/>
    <property type="gene ID" value="Aqu2.1.01464"/>
</dbReference>
<dbReference type="OrthoDB" id="5989166at2759"/>
<dbReference type="AlphaFoldDB" id="A0A1X7SHD8"/>
<dbReference type="InParanoid" id="A0A1X7SHD8"/>
<protein>
    <submittedName>
        <fullName evidence="1">Uncharacterized protein</fullName>
    </submittedName>
</protein>
<reference evidence="1" key="1">
    <citation type="submission" date="2017-05" db="UniProtKB">
        <authorList>
            <consortium name="EnsemblMetazoa"/>
        </authorList>
    </citation>
    <scope>IDENTIFICATION</scope>
</reference>
<evidence type="ECO:0000313" key="1">
    <source>
        <dbReference type="EnsemblMetazoa" id="Aqu2.1.01464_001"/>
    </source>
</evidence>
<proteinExistence type="predicted"/>